<dbReference type="PROSITE" id="PS50883">
    <property type="entry name" value="EAL"/>
    <property type="match status" value="1"/>
</dbReference>
<proteinExistence type="predicted"/>
<dbReference type="Pfam" id="PF00563">
    <property type="entry name" value="EAL"/>
    <property type="match status" value="1"/>
</dbReference>
<dbReference type="PANTHER" id="PTHR33121:SF76">
    <property type="entry name" value="SIGNALING PROTEIN"/>
    <property type="match status" value="1"/>
</dbReference>
<protein>
    <submittedName>
        <fullName evidence="2">EAL domain-containing protein</fullName>
    </submittedName>
</protein>
<dbReference type="SMART" id="SM00052">
    <property type="entry name" value="EAL"/>
    <property type="match status" value="1"/>
</dbReference>
<dbReference type="OrthoDB" id="23692at2"/>
<dbReference type="PANTHER" id="PTHR33121">
    <property type="entry name" value="CYCLIC DI-GMP PHOSPHODIESTERASE PDEF"/>
    <property type="match status" value="1"/>
</dbReference>
<keyword evidence="3" id="KW-1185">Reference proteome</keyword>
<reference evidence="2 3" key="1">
    <citation type="submission" date="2018-09" db="EMBL/GenBank/DDBJ databases">
        <title>Novel species of Arthrobacter.</title>
        <authorList>
            <person name="Liu Q."/>
            <person name="Xin Y.-H."/>
        </authorList>
    </citation>
    <scope>NUCLEOTIDE SEQUENCE [LARGE SCALE GENOMIC DNA]</scope>
    <source>
        <strain evidence="2 3">Hz2</strain>
    </source>
</reference>
<dbReference type="CDD" id="cd01948">
    <property type="entry name" value="EAL"/>
    <property type="match status" value="1"/>
</dbReference>
<evidence type="ECO:0000259" key="1">
    <source>
        <dbReference type="PROSITE" id="PS50883"/>
    </source>
</evidence>
<dbReference type="GO" id="GO:0071111">
    <property type="term" value="F:cyclic-guanylate-specific phosphodiesterase activity"/>
    <property type="evidence" value="ECO:0007669"/>
    <property type="project" value="InterPro"/>
</dbReference>
<dbReference type="InterPro" id="IPR050706">
    <property type="entry name" value="Cyclic-di-GMP_PDE-like"/>
</dbReference>
<name>A0A3A5MB50_9MICC</name>
<dbReference type="Gene3D" id="3.20.20.450">
    <property type="entry name" value="EAL domain"/>
    <property type="match status" value="1"/>
</dbReference>
<dbReference type="Proteomes" id="UP000272560">
    <property type="component" value="Unassembled WGS sequence"/>
</dbReference>
<organism evidence="2 3">
    <name type="scientific">Arthrobacter cheniae</name>
    <dbReference type="NCBI Taxonomy" id="1258888"/>
    <lineage>
        <taxon>Bacteria</taxon>
        <taxon>Bacillati</taxon>
        <taxon>Actinomycetota</taxon>
        <taxon>Actinomycetes</taxon>
        <taxon>Micrococcales</taxon>
        <taxon>Micrococcaceae</taxon>
        <taxon>Arthrobacter</taxon>
    </lineage>
</organism>
<evidence type="ECO:0000313" key="2">
    <source>
        <dbReference type="EMBL" id="RJT83481.1"/>
    </source>
</evidence>
<sequence>MRALEAACEGHGITSVYQPIVDTARRTVAGYEALIRFPAFEEKNPEVWFRAARRHGVAAELEAAALRSALSHRSTVPTNCFLTVNVSPDVLATECVRTVWAEQGNLAGLIVELTEQAPVDSYIALEPDLNRLKAAGALIAVDDAGSGYAGLQHLLSIRPAMIKIDRKLIQGVDDDEAKRALIEMLGMFAGRIDAWILAEGVEHIAELDVLCSLRVPLVQGYLLGRPAPPWARLDDGIAHRLVSGPAPTRNGTLRDVVEPVPSFTDLADATEALAADDQVREIVLLGADHRPVAVLTEEDTRLGIVSQGIRANLDTPVAEALSRSITRERPYRFDPLLVTDNAGRLAGIARLERMISAVTTGSHEVDAG</sequence>
<evidence type="ECO:0000313" key="3">
    <source>
        <dbReference type="Proteomes" id="UP000272560"/>
    </source>
</evidence>
<feature type="domain" description="EAL" evidence="1">
    <location>
        <begin position="1"/>
        <end position="240"/>
    </location>
</feature>
<dbReference type="EMBL" id="QZVT01000001">
    <property type="protein sequence ID" value="RJT83481.1"/>
    <property type="molecule type" value="Genomic_DNA"/>
</dbReference>
<comment type="caution">
    <text evidence="2">The sequence shown here is derived from an EMBL/GenBank/DDBJ whole genome shotgun (WGS) entry which is preliminary data.</text>
</comment>
<dbReference type="AlphaFoldDB" id="A0A3A5MB50"/>
<dbReference type="SUPFAM" id="SSF141868">
    <property type="entry name" value="EAL domain-like"/>
    <property type="match status" value="1"/>
</dbReference>
<accession>A0A3A5MB50</accession>
<gene>
    <name evidence="2" type="ORF">D6T63_01470</name>
</gene>
<dbReference type="InterPro" id="IPR035919">
    <property type="entry name" value="EAL_sf"/>
</dbReference>
<dbReference type="InterPro" id="IPR001633">
    <property type="entry name" value="EAL_dom"/>
</dbReference>